<evidence type="ECO:0008006" key="4">
    <source>
        <dbReference type="Google" id="ProtNLM"/>
    </source>
</evidence>
<dbReference type="AlphaFoldDB" id="A0A1H3B706"/>
<feature type="transmembrane region" description="Helical" evidence="1">
    <location>
        <begin position="41"/>
        <end position="59"/>
    </location>
</feature>
<keyword evidence="1" id="KW-0812">Transmembrane</keyword>
<evidence type="ECO:0000313" key="2">
    <source>
        <dbReference type="EMBL" id="SDX36829.1"/>
    </source>
</evidence>
<keyword evidence="3" id="KW-1185">Reference proteome</keyword>
<dbReference type="InterPro" id="IPR009325">
    <property type="entry name" value="DUF983"/>
</dbReference>
<dbReference type="Proteomes" id="UP000199515">
    <property type="component" value="Unassembled WGS sequence"/>
</dbReference>
<gene>
    <name evidence="2" type="ORF">SAMN05421504_1021178</name>
</gene>
<dbReference type="Pfam" id="PF06170">
    <property type="entry name" value="DUF983"/>
    <property type="match status" value="1"/>
</dbReference>
<dbReference type="OrthoDB" id="3573515at2"/>
<name>A0A1H3B706_9PSEU</name>
<sequence>MNRLVQGEDGRDWVVRAQLEWRPPATADDFEHDVAGSYGPGVAMIFVTVLLAVVLVVWTPVGVKIPAWVILTLVLVILFFPLRWILRRPWTVVAETEGDMAGDHPSERWVGTIRGMFTVRGEVTKIAKTIRKHSLPDFDGPLHPVE</sequence>
<dbReference type="EMBL" id="FNON01000002">
    <property type="protein sequence ID" value="SDX36829.1"/>
    <property type="molecule type" value="Genomic_DNA"/>
</dbReference>
<proteinExistence type="predicted"/>
<organism evidence="2 3">
    <name type="scientific">Amycolatopsis xylanica</name>
    <dbReference type="NCBI Taxonomy" id="589385"/>
    <lineage>
        <taxon>Bacteria</taxon>
        <taxon>Bacillati</taxon>
        <taxon>Actinomycetota</taxon>
        <taxon>Actinomycetes</taxon>
        <taxon>Pseudonocardiales</taxon>
        <taxon>Pseudonocardiaceae</taxon>
        <taxon>Amycolatopsis</taxon>
    </lineage>
</organism>
<dbReference type="RefSeq" id="WP_091288969.1">
    <property type="nucleotide sequence ID" value="NZ_FNON01000002.1"/>
</dbReference>
<evidence type="ECO:0000313" key="3">
    <source>
        <dbReference type="Proteomes" id="UP000199515"/>
    </source>
</evidence>
<keyword evidence="1" id="KW-1133">Transmembrane helix</keyword>
<evidence type="ECO:0000256" key="1">
    <source>
        <dbReference type="SAM" id="Phobius"/>
    </source>
</evidence>
<keyword evidence="1" id="KW-0472">Membrane</keyword>
<accession>A0A1H3B706</accession>
<dbReference type="STRING" id="589385.SAMN05421504_1021178"/>
<protein>
    <recommendedName>
        <fullName evidence="4">DUF983 domain-containing protein</fullName>
    </recommendedName>
</protein>
<feature type="transmembrane region" description="Helical" evidence="1">
    <location>
        <begin position="65"/>
        <end position="86"/>
    </location>
</feature>
<reference evidence="2 3" key="1">
    <citation type="submission" date="2016-10" db="EMBL/GenBank/DDBJ databases">
        <authorList>
            <person name="de Groot N.N."/>
        </authorList>
    </citation>
    <scope>NUCLEOTIDE SEQUENCE [LARGE SCALE GENOMIC DNA]</scope>
    <source>
        <strain evidence="2 3">CPCC 202699</strain>
    </source>
</reference>